<dbReference type="Proteomes" id="UP000716291">
    <property type="component" value="Unassembled WGS sequence"/>
</dbReference>
<sequence length="97" mass="10253">MAGTPLSEPLALRRLATRTSMDNKTVTLSWVRVGEPDGEIVISRDGAEVARLPGTATEYADTGFTARRQRHARHGGLCQTRGAVAVAAHGSDDAVPV</sequence>
<accession>A0A9P7BIS9</accession>
<evidence type="ECO:0000313" key="2">
    <source>
        <dbReference type="Proteomes" id="UP000716291"/>
    </source>
</evidence>
<name>A0A9P7BIS9_RHIOR</name>
<dbReference type="EMBL" id="JAANQT010011537">
    <property type="protein sequence ID" value="KAG1274267.1"/>
    <property type="molecule type" value="Genomic_DNA"/>
</dbReference>
<comment type="caution">
    <text evidence="1">The sequence shown here is derived from an EMBL/GenBank/DDBJ whole genome shotgun (WGS) entry which is preliminary data.</text>
</comment>
<keyword evidence="2" id="KW-1185">Reference proteome</keyword>
<reference evidence="1" key="1">
    <citation type="journal article" date="2020" name="Microb. Genom.">
        <title>Genetic diversity of clinical and environmental Mucorales isolates obtained from an investigation of mucormycosis cases among solid organ transplant recipients.</title>
        <authorList>
            <person name="Nguyen M.H."/>
            <person name="Kaul D."/>
            <person name="Muto C."/>
            <person name="Cheng S.J."/>
            <person name="Richter R.A."/>
            <person name="Bruno V.M."/>
            <person name="Liu G."/>
            <person name="Beyhan S."/>
            <person name="Sundermann A.J."/>
            <person name="Mounaud S."/>
            <person name="Pasculle A.W."/>
            <person name="Nierman W.C."/>
            <person name="Driscoll E."/>
            <person name="Cumbie R."/>
            <person name="Clancy C.J."/>
            <person name="Dupont C.L."/>
        </authorList>
    </citation>
    <scope>NUCLEOTIDE SEQUENCE</scope>
    <source>
        <strain evidence="1">GL11</strain>
    </source>
</reference>
<protein>
    <submittedName>
        <fullName evidence="1">Uncharacterized protein</fullName>
    </submittedName>
</protein>
<proteinExistence type="predicted"/>
<gene>
    <name evidence="1" type="ORF">G6F64_015166</name>
</gene>
<organism evidence="1 2">
    <name type="scientific">Rhizopus oryzae</name>
    <name type="common">Mucormycosis agent</name>
    <name type="synonym">Rhizopus arrhizus var. delemar</name>
    <dbReference type="NCBI Taxonomy" id="64495"/>
    <lineage>
        <taxon>Eukaryota</taxon>
        <taxon>Fungi</taxon>
        <taxon>Fungi incertae sedis</taxon>
        <taxon>Mucoromycota</taxon>
        <taxon>Mucoromycotina</taxon>
        <taxon>Mucoromycetes</taxon>
        <taxon>Mucorales</taxon>
        <taxon>Mucorineae</taxon>
        <taxon>Rhizopodaceae</taxon>
        <taxon>Rhizopus</taxon>
    </lineage>
</organism>
<dbReference type="AlphaFoldDB" id="A0A9P7BIS9"/>
<evidence type="ECO:0000313" key="1">
    <source>
        <dbReference type="EMBL" id="KAG1274267.1"/>
    </source>
</evidence>